<name>A0A1B9F859_9BACT</name>
<protein>
    <submittedName>
        <fullName evidence="2">Uncharacterized protein</fullName>
    </submittedName>
</protein>
<gene>
    <name evidence="2" type="ORF">DBT_0525</name>
</gene>
<sequence>MPKVAYPVSKLGKSDQQPTTKYVPRCEAEELMYLLSVDPRFDYIGERVPCERSQKEGIS</sequence>
<dbReference type="Proteomes" id="UP000093080">
    <property type="component" value="Unassembled WGS sequence"/>
</dbReference>
<proteinExistence type="predicted"/>
<dbReference type="STRING" id="1156395.DBT_0525"/>
<comment type="caution">
    <text evidence="2">The sequence shown here is derived from an EMBL/GenBank/DDBJ whole genome shotgun (WGS) entry which is preliminary data.</text>
</comment>
<evidence type="ECO:0000313" key="2">
    <source>
        <dbReference type="EMBL" id="OCC16063.1"/>
    </source>
</evidence>
<feature type="region of interest" description="Disordered" evidence="1">
    <location>
        <begin position="1"/>
        <end position="20"/>
    </location>
</feature>
<reference evidence="2 3" key="1">
    <citation type="submission" date="2016-06" db="EMBL/GenBank/DDBJ databases">
        <title>Respiratory ammonification of nitrate coupled to the oxidation of elemental sulfur in deep-sea autotrophic thermophilic bacteria.</title>
        <authorList>
            <person name="Slobodkina G.B."/>
            <person name="Mardanov A.V."/>
            <person name="Ravin N.V."/>
            <person name="Frolova A.A."/>
            <person name="Viryasiv M.B."/>
            <person name="Chernyh N.A."/>
            <person name="Bonch-Osmolovskaya E.A."/>
            <person name="Slobodkin A.I."/>
        </authorList>
    </citation>
    <scope>NUCLEOTIDE SEQUENCE [LARGE SCALE GENOMIC DNA]</scope>
    <source>
        <strain evidence="2 3">S69</strain>
    </source>
</reference>
<keyword evidence="3" id="KW-1185">Reference proteome</keyword>
<dbReference type="EMBL" id="MAGO01000002">
    <property type="protein sequence ID" value="OCC16063.1"/>
    <property type="molecule type" value="Genomic_DNA"/>
</dbReference>
<accession>A0A1B9F859</accession>
<organism evidence="2 3">
    <name type="scientific">Dissulfuribacter thermophilus</name>
    <dbReference type="NCBI Taxonomy" id="1156395"/>
    <lineage>
        <taxon>Bacteria</taxon>
        <taxon>Pseudomonadati</taxon>
        <taxon>Thermodesulfobacteriota</taxon>
        <taxon>Dissulfuribacteria</taxon>
        <taxon>Dissulfuribacterales</taxon>
        <taxon>Dissulfuribacteraceae</taxon>
        <taxon>Dissulfuribacter</taxon>
    </lineage>
</organism>
<evidence type="ECO:0000313" key="3">
    <source>
        <dbReference type="Proteomes" id="UP000093080"/>
    </source>
</evidence>
<dbReference type="AlphaFoldDB" id="A0A1B9F859"/>
<evidence type="ECO:0000256" key="1">
    <source>
        <dbReference type="SAM" id="MobiDB-lite"/>
    </source>
</evidence>